<name>A0A7W9PHN9_9NOCA</name>
<keyword evidence="2" id="KW-1185">Reference proteome</keyword>
<reference evidence="1 2" key="1">
    <citation type="submission" date="2020-08" db="EMBL/GenBank/DDBJ databases">
        <title>Sequencing the genomes of 1000 actinobacteria strains.</title>
        <authorList>
            <person name="Klenk H.-P."/>
        </authorList>
    </citation>
    <scope>NUCLEOTIDE SEQUENCE [LARGE SCALE GENOMIC DNA]</scope>
    <source>
        <strain evidence="1 2">DSM 43582</strain>
    </source>
</reference>
<dbReference type="InterPro" id="IPR036188">
    <property type="entry name" value="FAD/NAD-bd_sf"/>
</dbReference>
<dbReference type="EC" id="5.5.1.19" evidence="1"/>
<dbReference type="AlphaFoldDB" id="A0A7W9PHN9"/>
<dbReference type="Gene3D" id="3.50.50.60">
    <property type="entry name" value="FAD/NAD(P)-binding domain"/>
    <property type="match status" value="1"/>
</dbReference>
<proteinExistence type="predicted"/>
<dbReference type="GO" id="GO:0016853">
    <property type="term" value="F:isomerase activity"/>
    <property type="evidence" value="ECO:0007669"/>
    <property type="project" value="UniProtKB-KW"/>
</dbReference>
<sequence length="365" mass="39880">MAIDLLVCGLGPAGRSLAHRAAAHGLSVAAVDPKPGRRWTATYAAWADEIPKWVAPSAIAATVRRPAAWGTRRFEIDRPYSVFDVAALQDSLELSGVRVVTDRVAEISRPRDRRKSAETVRLSSGEVLHAHRVVDARGVTRAPDRAEQTAYGVMVSRERWDETLFMDWRRDNGADVAETPSFLYAIPLDDNTFLLEETCLAGRPALSGTQLRDRLHTRLHRRGVDLDGTETVEHVRFPVQGGRPGDGRFGAAGALLHPATGYSVAASLAAADLLVAARSLWPLPARAVHRLRSTGLRSLLALPPQDIPAFFDAFFTLRPGLQRAYLSDRTDLRGTLTAMTVQFGALPWHLRRNLLGATLGPSRSA</sequence>
<dbReference type="RefSeq" id="WP_040750827.1">
    <property type="nucleotide sequence ID" value="NZ_JACHIT010000002.1"/>
</dbReference>
<comment type="caution">
    <text evidence="1">The sequence shown here is derived from an EMBL/GenBank/DDBJ whole genome shotgun (WGS) entry which is preliminary data.</text>
</comment>
<dbReference type="PANTHER" id="PTHR39757:SF5">
    <property type="entry name" value="OS02G0190600 PROTEIN"/>
    <property type="match status" value="1"/>
</dbReference>
<keyword evidence="1" id="KW-0413">Isomerase</keyword>
<dbReference type="PANTHER" id="PTHR39757">
    <property type="match status" value="1"/>
</dbReference>
<dbReference type="Pfam" id="PF05834">
    <property type="entry name" value="Lycopene_cycl"/>
    <property type="match status" value="1"/>
</dbReference>
<dbReference type="EMBL" id="JACHIT010000002">
    <property type="protein sequence ID" value="MBB5916265.1"/>
    <property type="molecule type" value="Genomic_DNA"/>
</dbReference>
<dbReference type="SUPFAM" id="SSF51905">
    <property type="entry name" value="FAD/NAD(P)-binding domain"/>
    <property type="match status" value="1"/>
</dbReference>
<evidence type="ECO:0000313" key="1">
    <source>
        <dbReference type="EMBL" id="MBB5916265.1"/>
    </source>
</evidence>
<dbReference type="Proteomes" id="UP000540412">
    <property type="component" value="Unassembled WGS sequence"/>
</dbReference>
<protein>
    <submittedName>
        <fullName evidence="1">Lycopene beta-cyclase</fullName>
        <ecNumber evidence="1">5.5.1.19</ecNumber>
    </submittedName>
</protein>
<evidence type="ECO:0000313" key="2">
    <source>
        <dbReference type="Proteomes" id="UP000540412"/>
    </source>
</evidence>
<organism evidence="1 2">
    <name type="scientific">Nocardia transvalensis</name>
    <dbReference type="NCBI Taxonomy" id="37333"/>
    <lineage>
        <taxon>Bacteria</taxon>
        <taxon>Bacillati</taxon>
        <taxon>Actinomycetota</taxon>
        <taxon>Actinomycetes</taxon>
        <taxon>Mycobacteriales</taxon>
        <taxon>Nocardiaceae</taxon>
        <taxon>Nocardia</taxon>
    </lineage>
</organism>
<accession>A0A7W9PHN9</accession>
<gene>
    <name evidence="1" type="ORF">BJY24_005177</name>
</gene>